<dbReference type="SUPFAM" id="SSF53448">
    <property type="entry name" value="Nucleotide-diphospho-sugar transferases"/>
    <property type="match status" value="1"/>
</dbReference>
<dbReference type="EMBL" id="QSTL01000001">
    <property type="protein sequence ID" value="RGM59076.1"/>
    <property type="molecule type" value="Genomic_DNA"/>
</dbReference>
<accession>A0A173YR01</accession>
<dbReference type="Gene3D" id="3.90.550.10">
    <property type="entry name" value="Spore Coat Polysaccharide Biosynthesis Protein SpsA, Chain A"/>
    <property type="match status" value="1"/>
</dbReference>
<evidence type="ECO:0000313" key="12">
    <source>
        <dbReference type="Proteomes" id="UP000284022"/>
    </source>
</evidence>
<evidence type="ECO:0000256" key="3">
    <source>
        <dbReference type="ARBA" id="ARBA00022679"/>
    </source>
</evidence>
<name>A0A173YR01_BACUN</name>
<protein>
    <submittedName>
        <fullName evidence="8">Glycosyltransferase family 2 protein</fullName>
    </submittedName>
</protein>
<dbReference type="PANTHER" id="PTHR43179:SF12">
    <property type="entry name" value="GALACTOFURANOSYLTRANSFERASE GLFT2"/>
    <property type="match status" value="1"/>
</dbReference>
<keyword evidence="3 8" id="KW-0808">Transferase</keyword>
<dbReference type="Pfam" id="PF00535">
    <property type="entry name" value="Glycos_transf_2"/>
    <property type="match status" value="1"/>
</dbReference>
<organism evidence="8 11">
    <name type="scientific">Bacteroides uniformis</name>
    <dbReference type="NCBI Taxonomy" id="820"/>
    <lineage>
        <taxon>Bacteria</taxon>
        <taxon>Pseudomonadati</taxon>
        <taxon>Bacteroidota</taxon>
        <taxon>Bacteroidia</taxon>
        <taxon>Bacteroidales</taxon>
        <taxon>Bacteroidaceae</taxon>
        <taxon>Bacteroides</taxon>
    </lineage>
</organism>
<dbReference type="EMBL" id="JAQNSG010000007">
    <property type="protein sequence ID" value="MDC1880188.1"/>
    <property type="molecule type" value="Genomic_DNA"/>
</dbReference>
<reference evidence="10 11" key="1">
    <citation type="submission" date="2018-08" db="EMBL/GenBank/DDBJ databases">
        <title>A genome reference for cultivated species of the human gut microbiota.</title>
        <authorList>
            <person name="Zou Y."/>
            <person name="Xue W."/>
            <person name="Luo G."/>
        </authorList>
    </citation>
    <scope>NUCLEOTIDE SEQUENCE [LARGE SCALE GENOMIC DNA]</scope>
    <source>
        <strain evidence="9 12">AF17-20</strain>
        <strain evidence="8 11">OM07-9</strain>
        <strain evidence="7 10">TF08-13</strain>
    </source>
</reference>
<evidence type="ECO:0000256" key="2">
    <source>
        <dbReference type="ARBA" id="ARBA00022676"/>
    </source>
</evidence>
<dbReference type="InterPro" id="IPR001173">
    <property type="entry name" value="Glyco_trans_2-like"/>
</dbReference>
<evidence type="ECO:0000313" key="9">
    <source>
        <dbReference type="EMBL" id="RGU39013.1"/>
    </source>
</evidence>
<dbReference type="Proteomes" id="UP000260795">
    <property type="component" value="Unassembled WGS sequence"/>
</dbReference>
<evidence type="ECO:0000313" key="10">
    <source>
        <dbReference type="Proteomes" id="UP000260795"/>
    </source>
</evidence>
<proteinExistence type="inferred from homology"/>
<evidence type="ECO:0000313" key="8">
    <source>
        <dbReference type="EMBL" id="RGM59076.1"/>
    </source>
</evidence>
<evidence type="ECO:0000313" key="5">
    <source>
        <dbReference type="EMBL" id="KAB4238631.1"/>
    </source>
</evidence>
<sequence>MNHIAILLTVFNRKEKTIKCLRNITAQSLPADTKFDIYIVDGGSTDGTVESVKTQFPHVNIKTVDGVFWNRGMIEAWKMAEEKKRNGCNYDYYLWLNDDTFIYKDCIASLLRVSLLKKNRTIVLGSTVDTQTRSKLTYGGRDKTGKVARPSSDDSPVPVIMMNGNIVLVPHSVYKKLGTLDPYYTHARGDFDYGLRARKAGIELWQVGHPLGECDAHEHIDAWCDPEIPLKKRWKLMYRPNGMPPMEIFHLENRHYGFCIALKHYFTIHLRCIWPNLWIKAGKANINKLHFNVINRQRL</sequence>
<evidence type="ECO:0000313" key="11">
    <source>
        <dbReference type="Proteomes" id="UP000261295"/>
    </source>
</evidence>
<evidence type="ECO:0000313" key="13">
    <source>
        <dbReference type="Proteomes" id="UP000431575"/>
    </source>
</evidence>
<evidence type="ECO:0000256" key="1">
    <source>
        <dbReference type="ARBA" id="ARBA00006739"/>
    </source>
</evidence>
<evidence type="ECO:0000313" key="6">
    <source>
        <dbReference type="EMBL" id="MDC1880188.1"/>
    </source>
</evidence>
<feature type="domain" description="Glycosyltransferase 2-like" evidence="4">
    <location>
        <begin position="6"/>
        <end position="135"/>
    </location>
</feature>
<dbReference type="AlphaFoldDB" id="A0A173YR01"/>
<dbReference type="EMBL" id="WCTM01000013">
    <property type="protein sequence ID" value="KAB4238631.1"/>
    <property type="molecule type" value="Genomic_DNA"/>
</dbReference>
<evidence type="ECO:0000259" key="4">
    <source>
        <dbReference type="Pfam" id="PF00535"/>
    </source>
</evidence>
<dbReference type="Proteomes" id="UP001213309">
    <property type="component" value="Unassembled WGS sequence"/>
</dbReference>
<evidence type="ECO:0000313" key="7">
    <source>
        <dbReference type="EMBL" id="RGL08305.1"/>
    </source>
</evidence>
<dbReference type="RefSeq" id="WP_005827989.1">
    <property type="nucleotide sequence ID" value="NZ_BQNO01000001.1"/>
</dbReference>
<reference evidence="5 13" key="2">
    <citation type="journal article" date="2019" name="Nat. Med.">
        <title>A library of human gut bacterial isolates paired with longitudinal multiomics data enables mechanistic microbiome research.</title>
        <authorList>
            <person name="Poyet M."/>
            <person name="Groussin M."/>
            <person name="Gibbons S.M."/>
            <person name="Avila-Pacheco J."/>
            <person name="Jiang X."/>
            <person name="Kearney S.M."/>
            <person name="Perrotta A.R."/>
            <person name="Berdy B."/>
            <person name="Zhao S."/>
            <person name="Lieberman T.D."/>
            <person name="Swanson P.K."/>
            <person name="Smith M."/>
            <person name="Roesemann S."/>
            <person name="Alexander J.E."/>
            <person name="Rich S.A."/>
            <person name="Livny J."/>
            <person name="Vlamakis H."/>
            <person name="Clish C."/>
            <person name="Bullock K."/>
            <person name="Deik A."/>
            <person name="Scott J."/>
            <person name="Pierce K.A."/>
            <person name="Xavier R.J."/>
            <person name="Alm E.J."/>
        </authorList>
    </citation>
    <scope>NUCLEOTIDE SEQUENCE [LARGE SCALE GENOMIC DNA]</scope>
    <source>
        <strain evidence="5 13">BIOML-A6</strain>
    </source>
</reference>
<reference evidence="6" key="3">
    <citation type="submission" date="2022-10" db="EMBL/GenBank/DDBJ databases">
        <title>Human gut microbiome strain richness.</title>
        <authorList>
            <person name="Chen-Liaw A."/>
        </authorList>
    </citation>
    <scope>NUCLEOTIDE SEQUENCE</scope>
    <source>
        <strain evidence="6">1001713st2_A4_1001713B170214_170313</strain>
    </source>
</reference>
<keyword evidence="2" id="KW-0328">Glycosyltransferase</keyword>
<dbReference type="Proteomes" id="UP000284022">
    <property type="component" value="Unassembled WGS sequence"/>
</dbReference>
<dbReference type="Proteomes" id="UP000431575">
    <property type="component" value="Unassembled WGS sequence"/>
</dbReference>
<dbReference type="PANTHER" id="PTHR43179">
    <property type="entry name" value="RHAMNOSYLTRANSFERASE WBBL"/>
    <property type="match status" value="1"/>
</dbReference>
<dbReference type="GeneID" id="99751715"/>
<comment type="caution">
    <text evidence="8">The sequence shown here is derived from an EMBL/GenBank/DDBJ whole genome shotgun (WGS) entry which is preliminary data.</text>
</comment>
<comment type="similarity">
    <text evidence="1">Belongs to the glycosyltransferase 2 family.</text>
</comment>
<dbReference type="GO" id="GO:0016757">
    <property type="term" value="F:glycosyltransferase activity"/>
    <property type="evidence" value="ECO:0007669"/>
    <property type="project" value="UniProtKB-KW"/>
</dbReference>
<dbReference type="EMBL" id="QRXV01000012">
    <property type="protein sequence ID" value="RGU39013.1"/>
    <property type="molecule type" value="Genomic_DNA"/>
</dbReference>
<gene>
    <name evidence="9" type="ORF">DWW83_12605</name>
    <name evidence="8" type="ORF">DXC07_02710</name>
    <name evidence="7" type="ORF">DXC80_18975</name>
    <name evidence="5" type="ORF">GAP41_18155</name>
    <name evidence="6" type="ORF">POZ24_09115</name>
</gene>
<dbReference type="InterPro" id="IPR029044">
    <property type="entry name" value="Nucleotide-diphossugar_trans"/>
</dbReference>
<dbReference type="Proteomes" id="UP000261295">
    <property type="component" value="Unassembled WGS sequence"/>
</dbReference>
<dbReference type="EMBL" id="QSRK01000045">
    <property type="protein sequence ID" value="RGL08305.1"/>
    <property type="molecule type" value="Genomic_DNA"/>
</dbReference>